<reference evidence="1 2" key="1">
    <citation type="submission" date="2008-07" db="EMBL/GenBank/DDBJ databases">
        <authorList>
            <person name="Tandeau de Marsac N."/>
            <person name="Ferriera S."/>
            <person name="Johnson J."/>
            <person name="Kravitz S."/>
            <person name="Beeson K."/>
            <person name="Sutton G."/>
            <person name="Rogers Y.-H."/>
            <person name="Friedman R."/>
            <person name="Frazier M."/>
            <person name="Venter J.C."/>
        </authorList>
    </citation>
    <scope>NUCLEOTIDE SEQUENCE [LARGE SCALE GENOMIC DNA]</scope>
    <source>
        <strain evidence="1 2">PCC 7420</strain>
    </source>
</reference>
<evidence type="ECO:0000313" key="1">
    <source>
        <dbReference type="EMBL" id="EDX78005.1"/>
    </source>
</evidence>
<protein>
    <submittedName>
        <fullName evidence="1">Uncharacterized protein</fullName>
    </submittedName>
</protein>
<accession>B4VJ07</accession>
<dbReference type="STRING" id="118168.MC7420_7743"/>
<gene>
    <name evidence="1" type="ORF">MC7420_7743</name>
</gene>
<name>B4VJ07_9CYAN</name>
<proteinExistence type="predicted"/>
<dbReference type="HOGENOM" id="CLU_3307874_0_0_3"/>
<dbReference type="AlphaFoldDB" id="B4VJ07"/>
<organism evidence="1 2">
    <name type="scientific">Coleofasciculus chthonoplastes PCC 7420</name>
    <dbReference type="NCBI Taxonomy" id="118168"/>
    <lineage>
        <taxon>Bacteria</taxon>
        <taxon>Bacillati</taxon>
        <taxon>Cyanobacteriota</taxon>
        <taxon>Cyanophyceae</taxon>
        <taxon>Coleofasciculales</taxon>
        <taxon>Coleofasciculaceae</taxon>
        <taxon>Coleofasciculus</taxon>
    </lineage>
</organism>
<dbReference type="EMBL" id="DS989842">
    <property type="protein sequence ID" value="EDX78005.1"/>
    <property type="molecule type" value="Genomic_DNA"/>
</dbReference>
<evidence type="ECO:0000313" key="2">
    <source>
        <dbReference type="Proteomes" id="UP000003835"/>
    </source>
</evidence>
<sequence>MKNGVHSIDSGRPVIKSLGNGALRYANAPYWRDSAKMVQ</sequence>
<dbReference type="Proteomes" id="UP000003835">
    <property type="component" value="Unassembled WGS sequence"/>
</dbReference>
<keyword evidence="2" id="KW-1185">Reference proteome</keyword>